<dbReference type="Proteomes" id="UP000319756">
    <property type="component" value="Chromosome"/>
</dbReference>
<evidence type="ECO:0000256" key="1">
    <source>
        <dbReference type="SAM" id="MobiDB-lite"/>
    </source>
</evidence>
<name>A0A514LL01_9BACI</name>
<feature type="compositionally biased region" description="Polar residues" evidence="1">
    <location>
        <begin position="1"/>
        <end position="13"/>
    </location>
</feature>
<keyword evidence="3" id="KW-1185">Reference proteome</keyword>
<dbReference type="RefSeq" id="WP_142090463.1">
    <property type="nucleotide sequence ID" value="NZ_CP035485.1"/>
</dbReference>
<accession>A0A514LL01</accession>
<evidence type="ECO:0000313" key="3">
    <source>
        <dbReference type="Proteomes" id="UP000319756"/>
    </source>
</evidence>
<protein>
    <submittedName>
        <fullName evidence="2">Uncharacterized protein</fullName>
    </submittedName>
</protein>
<gene>
    <name evidence="2" type="ORF">EPH95_12765</name>
</gene>
<feature type="region of interest" description="Disordered" evidence="1">
    <location>
        <begin position="1"/>
        <end position="28"/>
    </location>
</feature>
<dbReference type="OrthoDB" id="2853786at2"/>
<dbReference type="KEGG" id="sale:EPH95_12765"/>
<proteinExistence type="predicted"/>
<reference evidence="3" key="1">
    <citation type="submission" date="2019-01" db="EMBL/GenBank/DDBJ databases">
        <title>Genomic analysis of Salicibibacter sp. NKC3-5.</title>
        <authorList>
            <person name="Oh Y.J."/>
        </authorList>
    </citation>
    <scope>NUCLEOTIDE SEQUENCE [LARGE SCALE GENOMIC DNA]</scope>
    <source>
        <strain evidence="3">NKC3-5</strain>
    </source>
</reference>
<dbReference type="EMBL" id="CP035485">
    <property type="protein sequence ID" value="QDI91941.1"/>
    <property type="molecule type" value="Genomic_DNA"/>
</dbReference>
<dbReference type="AlphaFoldDB" id="A0A514LL01"/>
<organism evidence="2 3">
    <name type="scientific">Salicibibacter halophilus</name>
    <dbReference type="NCBI Taxonomy" id="2502791"/>
    <lineage>
        <taxon>Bacteria</taxon>
        <taxon>Bacillati</taxon>
        <taxon>Bacillota</taxon>
        <taxon>Bacilli</taxon>
        <taxon>Bacillales</taxon>
        <taxon>Bacillaceae</taxon>
        <taxon>Salicibibacter</taxon>
    </lineage>
</organism>
<evidence type="ECO:0000313" key="2">
    <source>
        <dbReference type="EMBL" id="QDI91941.1"/>
    </source>
</evidence>
<sequence>MKNETQALQQELKQVQDEENEHEYHGQAGDVAERFVEAYFDYEGQPVRDDVEPYADVQVLDDLQFSEPEMGMMI</sequence>